<feature type="region of interest" description="Disordered" evidence="1">
    <location>
        <begin position="1"/>
        <end position="37"/>
    </location>
</feature>
<feature type="domain" description="DUF6590" evidence="2">
    <location>
        <begin position="42"/>
        <end position="195"/>
    </location>
</feature>
<feature type="compositionally biased region" description="Basic and acidic residues" evidence="1">
    <location>
        <begin position="7"/>
        <end position="18"/>
    </location>
</feature>
<dbReference type="InterPro" id="IPR046497">
    <property type="entry name" value="DUF6590"/>
</dbReference>
<comment type="caution">
    <text evidence="3">The sequence shown here is derived from an EMBL/GenBank/DDBJ whole genome shotgun (WGS) entry which is preliminary data.</text>
</comment>
<accession>A0AAN6JFH0</accession>
<gene>
    <name evidence="3" type="ORF">LTR82_006399</name>
    <name evidence="4" type="ORF">LTR91_005537</name>
</gene>
<dbReference type="AlphaFoldDB" id="A0AAN6JFH0"/>
<evidence type="ECO:0000313" key="5">
    <source>
        <dbReference type="Proteomes" id="UP001168146"/>
    </source>
</evidence>
<dbReference type="Proteomes" id="UP001168146">
    <property type="component" value="Unassembled WGS sequence"/>
</dbReference>
<dbReference type="EMBL" id="JASUXU010000016">
    <property type="protein sequence ID" value="KAK0322440.1"/>
    <property type="molecule type" value="Genomic_DNA"/>
</dbReference>
<dbReference type="Pfam" id="PF20233">
    <property type="entry name" value="DUF6590"/>
    <property type="match status" value="2"/>
</dbReference>
<dbReference type="Proteomes" id="UP001175353">
    <property type="component" value="Unassembled WGS sequence"/>
</dbReference>
<organism evidence="3 5">
    <name type="scientific">Friedmanniomyces endolithicus</name>
    <dbReference type="NCBI Taxonomy" id="329885"/>
    <lineage>
        <taxon>Eukaryota</taxon>
        <taxon>Fungi</taxon>
        <taxon>Dikarya</taxon>
        <taxon>Ascomycota</taxon>
        <taxon>Pezizomycotina</taxon>
        <taxon>Dothideomycetes</taxon>
        <taxon>Dothideomycetidae</taxon>
        <taxon>Mycosphaerellales</taxon>
        <taxon>Teratosphaeriaceae</taxon>
        <taxon>Friedmanniomyces</taxon>
    </lineage>
</organism>
<evidence type="ECO:0000313" key="6">
    <source>
        <dbReference type="Proteomes" id="UP001175353"/>
    </source>
</evidence>
<protein>
    <recommendedName>
        <fullName evidence="2">DUF6590 domain-containing protein</fullName>
    </recommendedName>
</protein>
<reference evidence="4" key="2">
    <citation type="submission" date="2023-06" db="EMBL/GenBank/DDBJ databases">
        <title>Black Yeasts Isolated from many extreme environments.</title>
        <authorList>
            <person name="Coleine C."/>
            <person name="Stajich J.E."/>
            <person name="Selbmann L."/>
        </authorList>
    </citation>
    <scope>NUCLEOTIDE SEQUENCE</scope>
    <source>
        <strain evidence="4">CCFEE 5200</strain>
    </source>
</reference>
<evidence type="ECO:0000256" key="1">
    <source>
        <dbReference type="SAM" id="MobiDB-lite"/>
    </source>
</evidence>
<keyword evidence="6" id="KW-1185">Reference proteome</keyword>
<sequence length="552" mass="62184">MEPSAHTTHDGARNDHSLQQEVSSADPRKLRPSFQQQHNPTKFFTFGKLVRAQLPRPSGVNDGPWVVPGRLDNHIYDKPAIYLVIRKGLEGVDSCVVVPVTSYGHQGFAKMGINKSDHAIIHTTAVSPEPILTEPSNVSGVKTRAIRVVPYFVVGTLFELTEDTVINFGKPRELEHYVRVEPLGEVHTDSLEDLHHCVAESWQRPVVADARTGKNHGPLIEGQYLPDVMAMNSIYKIISGTPGLVEESDPTYRRHGPKWFKPGKIIMLLSGEEQPGNPDEDEEPPITDFYVGVSHAGVPHMQQPRYFFIVGADEDSCYCLRIMTYQGRGLSDLPAGIRFDDHSVIHSSKNPPKLSRKERAASREPLMAPIRIRSNDRAQDLDPTARLLWTRIYKVKIDVKAHSFGHLRSGYEEVVTKEFERLNRGCKLTSLRRSDVESSESDASDREVVLVDRHRLPCFGMNKCSILKFERKKYVKGQRVALLVARNALQPSPQYRLLRIKSVHYAVGPLGGEWEYALKYADHEGHFCPGVWFPEDMLMAESSEVPSFDVSD</sequence>
<evidence type="ECO:0000313" key="4">
    <source>
        <dbReference type="EMBL" id="KAK1000966.1"/>
    </source>
</evidence>
<proteinExistence type="predicted"/>
<feature type="domain" description="DUF6590" evidence="2">
    <location>
        <begin position="258"/>
        <end position="410"/>
    </location>
</feature>
<dbReference type="EMBL" id="JAUJLE010000035">
    <property type="protein sequence ID" value="KAK1000966.1"/>
    <property type="molecule type" value="Genomic_DNA"/>
</dbReference>
<reference evidence="3" key="1">
    <citation type="submission" date="2021-12" db="EMBL/GenBank/DDBJ databases">
        <title>Black yeast isolated from Biological Soil Crust.</title>
        <authorList>
            <person name="Kurbessoian T."/>
        </authorList>
    </citation>
    <scope>NUCLEOTIDE SEQUENCE</scope>
    <source>
        <strain evidence="3">CCFEE 5208</strain>
    </source>
</reference>
<evidence type="ECO:0000313" key="3">
    <source>
        <dbReference type="EMBL" id="KAK0322440.1"/>
    </source>
</evidence>
<evidence type="ECO:0000259" key="2">
    <source>
        <dbReference type="Pfam" id="PF20233"/>
    </source>
</evidence>
<name>A0AAN6JFH0_9PEZI</name>